<dbReference type="AlphaFoldDB" id="A0A495SMV0"/>
<gene>
    <name evidence="1" type="ORF">BCF58_0596</name>
</gene>
<reference evidence="1 2" key="1">
    <citation type="submission" date="2018-10" db="EMBL/GenBank/DDBJ databases">
        <title>Genomic Encyclopedia of Archaeal and Bacterial Type Strains, Phase II (KMG-II): from individual species to whole genera.</title>
        <authorList>
            <person name="Goeker M."/>
        </authorList>
    </citation>
    <scope>NUCLEOTIDE SEQUENCE [LARGE SCALE GENOMIC DNA]</scope>
    <source>
        <strain evidence="1 2">DSM 14219</strain>
    </source>
</reference>
<comment type="caution">
    <text evidence="1">The sequence shown here is derived from an EMBL/GenBank/DDBJ whole genome shotgun (WGS) entry which is preliminary data.</text>
</comment>
<protein>
    <submittedName>
        <fullName evidence="1">Uncharacterized protein</fullName>
    </submittedName>
</protein>
<organism evidence="1 2">
    <name type="scientific">Chryseobacterium defluvii</name>
    <dbReference type="NCBI Taxonomy" id="160396"/>
    <lineage>
        <taxon>Bacteria</taxon>
        <taxon>Pseudomonadati</taxon>
        <taxon>Bacteroidota</taxon>
        <taxon>Flavobacteriia</taxon>
        <taxon>Flavobacteriales</taxon>
        <taxon>Weeksellaceae</taxon>
        <taxon>Chryseobacterium group</taxon>
        <taxon>Chryseobacterium</taxon>
    </lineage>
</organism>
<dbReference type="OrthoDB" id="1240631at2"/>
<evidence type="ECO:0000313" key="1">
    <source>
        <dbReference type="EMBL" id="RKT01377.1"/>
    </source>
</evidence>
<dbReference type="Proteomes" id="UP000272428">
    <property type="component" value="Unassembled WGS sequence"/>
</dbReference>
<proteinExistence type="predicted"/>
<dbReference type="RefSeq" id="WP_121460291.1">
    <property type="nucleotide sequence ID" value="NZ_RBXB01000001.1"/>
</dbReference>
<evidence type="ECO:0000313" key="2">
    <source>
        <dbReference type="Proteomes" id="UP000272428"/>
    </source>
</evidence>
<sequence>MENNKELTELLALDLGINIVNRRPYAKEVFKWQDMDLLPHSSTDTLLCEIFEWNGRNWRTTGNNLIGYLFSGDELNTVKNQLISIPKNPALIPDFEFNKESMIEYGFSLPSLFNIGINGNIKNAKDFSVKVNGVTKSRITNIDSPGIEILKNYSSFTQNKTKTYRKNIKFNYLSTSLFYAESVEIFLEKESGVGLDVSFQTKDVEVDAKIDTDTQKHFVLKYSGNQAPFAAKFTKGKDFNIM</sequence>
<accession>A0A495SMV0</accession>
<name>A0A495SMV0_9FLAO</name>
<dbReference type="EMBL" id="RBXB01000001">
    <property type="protein sequence ID" value="RKT01377.1"/>
    <property type="molecule type" value="Genomic_DNA"/>
</dbReference>
<keyword evidence="2" id="KW-1185">Reference proteome</keyword>